<protein>
    <submittedName>
        <fullName evidence="6">Class I SAM-dependent methyltransferase</fullName>
    </submittedName>
</protein>
<evidence type="ECO:0000256" key="4">
    <source>
        <dbReference type="SAM" id="MobiDB-lite"/>
    </source>
</evidence>
<evidence type="ECO:0000256" key="3">
    <source>
        <dbReference type="ARBA" id="ARBA00022691"/>
    </source>
</evidence>
<feature type="region of interest" description="Disordered" evidence="4">
    <location>
        <begin position="220"/>
        <end position="261"/>
    </location>
</feature>
<feature type="domain" description="Methyltransferase type 11" evidence="5">
    <location>
        <begin position="39"/>
        <end position="131"/>
    </location>
</feature>
<dbReference type="Proteomes" id="UP001501867">
    <property type="component" value="Unassembled WGS sequence"/>
</dbReference>
<sequence length="261" mass="28750">MNPVIRALERFHADRPWDHNAHYHPWILRQLPTRFGRALDVGSGSGELARLLASRAGAVRGVDVDPGMVERARELTAPAAPVTFTVGDARKELPPGRYDVVTCVATVHHMPFGDALARFRRHLAPGGRLVVVGLYRRRSWTDRLIDTAAIPANVAMAWIKNKGRHAPRPAAMTAPTRPAEMTFAEIVREARRALPGARLRRRLFWRYTLVWHHRQTAATHTGVRGRGAGESCPYVESGSHTPLTGHSDALASLPACSPDSA</sequence>
<reference evidence="7" key="1">
    <citation type="journal article" date="2019" name="Int. J. Syst. Evol. Microbiol.">
        <title>The Global Catalogue of Microorganisms (GCM) 10K type strain sequencing project: providing services to taxonomists for standard genome sequencing and annotation.</title>
        <authorList>
            <consortium name="The Broad Institute Genomics Platform"/>
            <consortium name="The Broad Institute Genome Sequencing Center for Infectious Disease"/>
            <person name="Wu L."/>
            <person name="Ma J."/>
        </authorList>
    </citation>
    <scope>NUCLEOTIDE SEQUENCE [LARGE SCALE GENOMIC DNA]</scope>
    <source>
        <strain evidence="7">JCM 4505</strain>
    </source>
</reference>
<evidence type="ECO:0000256" key="2">
    <source>
        <dbReference type="ARBA" id="ARBA00022679"/>
    </source>
</evidence>
<dbReference type="GO" id="GO:0008168">
    <property type="term" value="F:methyltransferase activity"/>
    <property type="evidence" value="ECO:0007669"/>
    <property type="project" value="UniProtKB-KW"/>
</dbReference>
<name>A0ABP3F4C5_9ACTN</name>
<dbReference type="PANTHER" id="PTHR43464">
    <property type="entry name" value="METHYLTRANSFERASE"/>
    <property type="match status" value="1"/>
</dbReference>
<evidence type="ECO:0000259" key="5">
    <source>
        <dbReference type="Pfam" id="PF08241"/>
    </source>
</evidence>
<dbReference type="InterPro" id="IPR013216">
    <property type="entry name" value="Methyltransf_11"/>
</dbReference>
<evidence type="ECO:0000313" key="6">
    <source>
        <dbReference type="EMBL" id="GAA0301574.1"/>
    </source>
</evidence>
<dbReference type="Pfam" id="PF08241">
    <property type="entry name" value="Methyltransf_11"/>
    <property type="match status" value="1"/>
</dbReference>
<keyword evidence="7" id="KW-1185">Reference proteome</keyword>
<dbReference type="RefSeq" id="WP_344162508.1">
    <property type="nucleotide sequence ID" value="NZ_BAAABV010000023.1"/>
</dbReference>
<dbReference type="Gene3D" id="3.40.50.150">
    <property type="entry name" value="Vaccinia Virus protein VP39"/>
    <property type="match status" value="1"/>
</dbReference>
<dbReference type="CDD" id="cd02440">
    <property type="entry name" value="AdoMet_MTases"/>
    <property type="match status" value="1"/>
</dbReference>
<dbReference type="GO" id="GO:0032259">
    <property type="term" value="P:methylation"/>
    <property type="evidence" value="ECO:0007669"/>
    <property type="project" value="UniProtKB-KW"/>
</dbReference>
<keyword evidence="1 6" id="KW-0489">Methyltransferase</keyword>
<evidence type="ECO:0000313" key="7">
    <source>
        <dbReference type="Proteomes" id="UP001501867"/>
    </source>
</evidence>
<comment type="caution">
    <text evidence="6">The sequence shown here is derived from an EMBL/GenBank/DDBJ whole genome shotgun (WGS) entry which is preliminary data.</text>
</comment>
<organism evidence="6 7">
    <name type="scientific">Streptomyces polychromogenes</name>
    <dbReference type="NCBI Taxonomy" id="67342"/>
    <lineage>
        <taxon>Bacteria</taxon>
        <taxon>Bacillati</taxon>
        <taxon>Actinomycetota</taxon>
        <taxon>Actinomycetes</taxon>
        <taxon>Kitasatosporales</taxon>
        <taxon>Streptomycetaceae</taxon>
        <taxon>Streptomyces</taxon>
    </lineage>
</organism>
<evidence type="ECO:0000256" key="1">
    <source>
        <dbReference type="ARBA" id="ARBA00022603"/>
    </source>
</evidence>
<keyword evidence="3" id="KW-0949">S-adenosyl-L-methionine</keyword>
<dbReference type="EMBL" id="BAAABV010000023">
    <property type="protein sequence ID" value="GAA0301574.1"/>
    <property type="molecule type" value="Genomic_DNA"/>
</dbReference>
<accession>A0ABP3F4C5</accession>
<dbReference type="PANTHER" id="PTHR43464:SF19">
    <property type="entry name" value="UBIQUINONE BIOSYNTHESIS O-METHYLTRANSFERASE, MITOCHONDRIAL"/>
    <property type="match status" value="1"/>
</dbReference>
<keyword evidence="2" id="KW-0808">Transferase</keyword>
<proteinExistence type="predicted"/>
<dbReference type="SUPFAM" id="SSF53335">
    <property type="entry name" value="S-adenosyl-L-methionine-dependent methyltransferases"/>
    <property type="match status" value="1"/>
</dbReference>
<dbReference type="InterPro" id="IPR029063">
    <property type="entry name" value="SAM-dependent_MTases_sf"/>
</dbReference>
<gene>
    <name evidence="6" type="ORF">GCM10010302_45060</name>
</gene>